<evidence type="ECO:0000259" key="1">
    <source>
        <dbReference type="Pfam" id="PF20020"/>
    </source>
</evidence>
<accession>B0THZ8</accession>
<protein>
    <recommendedName>
        <fullName evidence="1">DUF6431 domain-containing protein</fullName>
    </recommendedName>
</protein>
<dbReference type="Pfam" id="PF20020">
    <property type="entry name" value="DUF6431"/>
    <property type="match status" value="1"/>
</dbReference>
<gene>
    <name evidence="2" type="ORF">HM1_0046</name>
</gene>
<dbReference type="RefSeq" id="WP_012281220.1">
    <property type="nucleotide sequence ID" value="NC_010337.2"/>
</dbReference>
<dbReference type="OrthoDB" id="2857559at2"/>
<dbReference type="KEGG" id="hmo:HM1_0046"/>
<dbReference type="eggNOG" id="ENOG50332HU">
    <property type="taxonomic scope" value="Bacteria"/>
</dbReference>
<keyword evidence="3" id="KW-1185">Reference proteome</keyword>
<feature type="domain" description="DUF6431" evidence="1">
    <location>
        <begin position="28"/>
        <end position="108"/>
    </location>
</feature>
<reference evidence="2 3" key="1">
    <citation type="journal article" date="2008" name="J. Bacteriol.">
        <title>The genome of Heliobacterium modesticaldum, a phototrophic representative of the Firmicutes containing the simplest photosynthetic apparatus.</title>
        <authorList>
            <person name="Sattley W.M."/>
            <person name="Madigan M.T."/>
            <person name="Swingley W.D."/>
            <person name="Cheung P.C."/>
            <person name="Clocksin K.M."/>
            <person name="Conrad A.L."/>
            <person name="Dejesa L.C."/>
            <person name="Honchak B.M."/>
            <person name="Jung D.O."/>
            <person name="Karbach L.E."/>
            <person name="Kurdoglu A."/>
            <person name="Lahiri S."/>
            <person name="Mastrian S.D."/>
            <person name="Page L.E."/>
            <person name="Taylor H.L."/>
            <person name="Wang Z.T."/>
            <person name="Raymond J."/>
            <person name="Chen M."/>
            <person name="Blankenship R.E."/>
            <person name="Touchman J.W."/>
        </authorList>
    </citation>
    <scope>NUCLEOTIDE SEQUENCE [LARGE SCALE GENOMIC DNA]</scope>
    <source>
        <strain evidence="3">ATCC 51547 / Ice1</strain>
    </source>
</reference>
<evidence type="ECO:0000313" key="3">
    <source>
        <dbReference type="Proteomes" id="UP000008550"/>
    </source>
</evidence>
<dbReference type="Proteomes" id="UP000008550">
    <property type="component" value="Chromosome"/>
</dbReference>
<evidence type="ECO:0000313" key="2">
    <source>
        <dbReference type="EMBL" id="ABZ82671.1"/>
    </source>
</evidence>
<dbReference type="HOGENOM" id="CLU_2154868_0_0_9"/>
<sequence length="111" mass="12841">MITATRYTVEYDEARSVYRIRNMEAPVCPQCGLLLSGYDTKKRHVIDSSGAVRWFLLRRLRCPGCGKLHIELPDFMQPKKHYEAQLIMDVLAGHSDSCPADDSTIRRWKKK</sequence>
<dbReference type="InterPro" id="IPR045536">
    <property type="entry name" value="DUF6431"/>
</dbReference>
<dbReference type="EMBL" id="CP000930">
    <property type="protein sequence ID" value="ABZ82671.1"/>
    <property type="molecule type" value="Genomic_DNA"/>
</dbReference>
<dbReference type="STRING" id="498761.HM1_0046"/>
<dbReference type="AlphaFoldDB" id="B0THZ8"/>
<proteinExistence type="predicted"/>
<name>B0THZ8_HELMI</name>
<organism evidence="2 3">
    <name type="scientific">Heliobacterium modesticaldum (strain ATCC 51547 / Ice1)</name>
    <dbReference type="NCBI Taxonomy" id="498761"/>
    <lineage>
        <taxon>Bacteria</taxon>
        <taxon>Bacillati</taxon>
        <taxon>Bacillota</taxon>
        <taxon>Clostridia</taxon>
        <taxon>Eubacteriales</taxon>
        <taxon>Heliobacteriaceae</taxon>
        <taxon>Heliomicrobium</taxon>
    </lineage>
</organism>